<name>A0A9W9GQD1_9EURO</name>
<dbReference type="EMBL" id="JAPZBO010000001">
    <property type="protein sequence ID" value="KAJ5331412.1"/>
    <property type="molecule type" value="Genomic_DNA"/>
</dbReference>
<organism evidence="1 2">
    <name type="scientific">Penicillium atrosanguineum</name>
    <dbReference type="NCBI Taxonomy" id="1132637"/>
    <lineage>
        <taxon>Eukaryota</taxon>
        <taxon>Fungi</taxon>
        <taxon>Dikarya</taxon>
        <taxon>Ascomycota</taxon>
        <taxon>Pezizomycotina</taxon>
        <taxon>Eurotiomycetes</taxon>
        <taxon>Eurotiomycetidae</taxon>
        <taxon>Eurotiales</taxon>
        <taxon>Aspergillaceae</taxon>
        <taxon>Penicillium</taxon>
    </lineage>
</organism>
<proteinExistence type="predicted"/>
<dbReference type="AlphaFoldDB" id="A0A9W9GQD1"/>
<reference evidence="1" key="1">
    <citation type="submission" date="2022-12" db="EMBL/GenBank/DDBJ databases">
        <authorList>
            <person name="Petersen C."/>
        </authorList>
    </citation>
    <scope>NUCLEOTIDE SEQUENCE</scope>
    <source>
        <strain evidence="1">IBT 21472</strain>
    </source>
</reference>
<evidence type="ECO:0000313" key="1">
    <source>
        <dbReference type="EMBL" id="KAJ5331412.1"/>
    </source>
</evidence>
<sequence length="76" mass="8419">MTEGSSYRRLLPERQHNHLQWCLIPSRQIHNGNPPMTSHIKDIASTVNGGGIGAPSNSADKQVFHTDAGDFTPYYV</sequence>
<comment type="caution">
    <text evidence="1">The sequence shown here is derived from an EMBL/GenBank/DDBJ whole genome shotgun (WGS) entry which is preliminary data.</text>
</comment>
<evidence type="ECO:0000313" key="2">
    <source>
        <dbReference type="Proteomes" id="UP001147746"/>
    </source>
</evidence>
<gene>
    <name evidence="1" type="ORF">N7476_001195</name>
</gene>
<accession>A0A9W9GQD1</accession>
<dbReference type="Proteomes" id="UP001147746">
    <property type="component" value="Unassembled WGS sequence"/>
</dbReference>
<protein>
    <submittedName>
        <fullName evidence="1">Uncharacterized protein</fullName>
    </submittedName>
</protein>
<reference evidence="1" key="2">
    <citation type="journal article" date="2023" name="IMA Fungus">
        <title>Comparative genomic study of the Penicillium genus elucidates a diverse pangenome and 15 lateral gene transfer events.</title>
        <authorList>
            <person name="Petersen C."/>
            <person name="Sorensen T."/>
            <person name="Nielsen M.R."/>
            <person name="Sondergaard T.E."/>
            <person name="Sorensen J.L."/>
            <person name="Fitzpatrick D.A."/>
            <person name="Frisvad J.C."/>
            <person name="Nielsen K.L."/>
        </authorList>
    </citation>
    <scope>NUCLEOTIDE SEQUENCE</scope>
    <source>
        <strain evidence="1">IBT 21472</strain>
    </source>
</reference>
<keyword evidence="2" id="KW-1185">Reference proteome</keyword>